<protein>
    <submittedName>
        <fullName evidence="5">Transcriptional regulator, AraC family</fullName>
    </submittedName>
</protein>
<organism evidence="5 6">
    <name type="scientific">Candidatus Uhrbacteria bacterium GW2011_GWF2_39_13</name>
    <dbReference type="NCBI Taxonomy" id="1618995"/>
    <lineage>
        <taxon>Bacteria</taxon>
        <taxon>Candidatus Uhriibacteriota</taxon>
    </lineage>
</organism>
<evidence type="ECO:0000259" key="4">
    <source>
        <dbReference type="PROSITE" id="PS01124"/>
    </source>
</evidence>
<keyword evidence="1" id="KW-0805">Transcription regulation</keyword>
<comment type="caution">
    <text evidence="5">The sequence shown here is derived from an EMBL/GenBank/DDBJ whole genome shotgun (WGS) entry which is preliminary data.</text>
</comment>
<dbReference type="PANTHER" id="PTHR43280">
    <property type="entry name" value="ARAC-FAMILY TRANSCRIPTIONAL REGULATOR"/>
    <property type="match status" value="1"/>
</dbReference>
<dbReference type="InterPro" id="IPR020449">
    <property type="entry name" value="Tscrpt_reg_AraC-type_HTH"/>
</dbReference>
<name>A0A0G0MVF4_9BACT</name>
<dbReference type="EMBL" id="LBWG01000008">
    <property type="protein sequence ID" value="KKR04426.1"/>
    <property type="molecule type" value="Genomic_DNA"/>
</dbReference>
<dbReference type="Gene3D" id="1.10.10.60">
    <property type="entry name" value="Homeodomain-like"/>
    <property type="match status" value="2"/>
</dbReference>
<dbReference type="PANTHER" id="PTHR43280:SF2">
    <property type="entry name" value="HTH-TYPE TRANSCRIPTIONAL REGULATOR EXSA"/>
    <property type="match status" value="1"/>
</dbReference>
<dbReference type="PROSITE" id="PS01124">
    <property type="entry name" value="HTH_ARAC_FAMILY_2"/>
    <property type="match status" value="1"/>
</dbReference>
<feature type="domain" description="HTH araC/xylS-type" evidence="4">
    <location>
        <begin position="216"/>
        <end position="314"/>
    </location>
</feature>
<dbReference type="Pfam" id="PF10114">
    <property type="entry name" value="PocR"/>
    <property type="match status" value="1"/>
</dbReference>
<evidence type="ECO:0000256" key="2">
    <source>
        <dbReference type="ARBA" id="ARBA00023125"/>
    </source>
</evidence>
<dbReference type="SUPFAM" id="SSF46689">
    <property type="entry name" value="Homeodomain-like"/>
    <property type="match status" value="2"/>
</dbReference>
<sequence>MKNQRILKKTDGYDPYDINSYIRWLCKKYGIWISVKDLYGFSSYYLCRLDDEFRGHACPFCVYVKSFQRLREKCYEERYAATVKSGQVKVPFSKSCYMGLGEIVVPVIKDNLYMGNIAFGHFDTFKNDKGKKAFLEKISTENNADVKKLTKFYKQSAIQSLKKLGEIIPHIQNLAFIFSIAGHSMYKMPDKNLQQIESLKNNDGMKKISRQEWLVNEAVKYIKDNFRKNISLSEIAKNIYLSPGYLSMLFNKITRTSCSLYINRVRIETARKLLSDTSVPISKITFEVGFNDSNYFSKVFSDTVGVSPTEYRRKYQ</sequence>
<evidence type="ECO:0000313" key="5">
    <source>
        <dbReference type="EMBL" id="KKR04426.1"/>
    </source>
</evidence>
<accession>A0A0G0MVF4</accession>
<reference evidence="5 6" key="1">
    <citation type="journal article" date="2015" name="Nature">
        <title>rRNA introns, odd ribosomes, and small enigmatic genomes across a large radiation of phyla.</title>
        <authorList>
            <person name="Brown C.T."/>
            <person name="Hug L.A."/>
            <person name="Thomas B.C."/>
            <person name="Sharon I."/>
            <person name="Castelle C.J."/>
            <person name="Singh A."/>
            <person name="Wilkins M.J."/>
            <person name="Williams K.H."/>
            <person name="Banfield J.F."/>
        </authorList>
    </citation>
    <scope>NUCLEOTIDE SEQUENCE [LARGE SCALE GENOMIC DNA]</scope>
</reference>
<dbReference type="PRINTS" id="PR00032">
    <property type="entry name" value="HTHARAC"/>
</dbReference>
<dbReference type="GO" id="GO:0043565">
    <property type="term" value="F:sequence-specific DNA binding"/>
    <property type="evidence" value="ECO:0007669"/>
    <property type="project" value="InterPro"/>
</dbReference>
<gene>
    <name evidence="5" type="ORF">UT30_C0008G0048</name>
</gene>
<dbReference type="InterPro" id="IPR009057">
    <property type="entry name" value="Homeodomain-like_sf"/>
</dbReference>
<keyword evidence="2" id="KW-0238">DNA-binding</keyword>
<evidence type="ECO:0000313" key="6">
    <source>
        <dbReference type="Proteomes" id="UP000033935"/>
    </source>
</evidence>
<dbReference type="SMART" id="SM00342">
    <property type="entry name" value="HTH_ARAC"/>
    <property type="match status" value="1"/>
</dbReference>
<dbReference type="GO" id="GO:0003700">
    <property type="term" value="F:DNA-binding transcription factor activity"/>
    <property type="evidence" value="ECO:0007669"/>
    <property type="project" value="InterPro"/>
</dbReference>
<keyword evidence="3" id="KW-0804">Transcription</keyword>
<dbReference type="InterPro" id="IPR018060">
    <property type="entry name" value="HTH_AraC"/>
</dbReference>
<dbReference type="InterPro" id="IPR018062">
    <property type="entry name" value="HTH_AraC-typ_CS"/>
</dbReference>
<dbReference type="InterPro" id="IPR018771">
    <property type="entry name" value="PocR_dom"/>
</dbReference>
<dbReference type="AlphaFoldDB" id="A0A0G0MVF4"/>
<proteinExistence type="predicted"/>
<evidence type="ECO:0000256" key="1">
    <source>
        <dbReference type="ARBA" id="ARBA00023015"/>
    </source>
</evidence>
<dbReference type="Pfam" id="PF12833">
    <property type="entry name" value="HTH_18"/>
    <property type="match status" value="1"/>
</dbReference>
<dbReference type="PROSITE" id="PS00041">
    <property type="entry name" value="HTH_ARAC_FAMILY_1"/>
    <property type="match status" value="1"/>
</dbReference>
<dbReference type="Proteomes" id="UP000033935">
    <property type="component" value="Unassembled WGS sequence"/>
</dbReference>
<evidence type="ECO:0000256" key="3">
    <source>
        <dbReference type="ARBA" id="ARBA00023163"/>
    </source>
</evidence>